<dbReference type="EMBL" id="WTPW01001334">
    <property type="protein sequence ID" value="KAF0441715.1"/>
    <property type="molecule type" value="Genomic_DNA"/>
</dbReference>
<comment type="caution">
    <text evidence="1">The sequence shown here is derived from an EMBL/GenBank/DDBJ whole genome shotgun (WGS) entry which is preliminary data.</text>
</comment>
<dbReference type="AlphaFoldDB" id="A0A8H3XCS1"/>
<proteinExistence type="predicted"/>
<keyword evidence="2" id="KW-1185">Reference proteome</keyword>
<sequence>MNYLQILKESQSIVTTDYEVIVITDEESSSYILKNLDKSMKLGEVRQHLFFDKNVLMGQNSNFCYENKNTISITVENKFMLEEILFPKDEIYTFYIIKDRSKPNFPEIAQRLDLNKGFKRQEDGAIVAASAPALRIKDSNMMNVTTENDFGSIQTRVNKGFEQLWVKSFEEDFSTLLNNFKKQGTLMNEYEIMYYLKCSIRLSHLNLELNEEYIEAVKNALDKKFSKAQRRKELNKVGEKYGFFFAQEIKLGGKFLRLVKNQIEEGIMQHQLNDQQVDVSEPDKLKVLGGDIEKIARYNNKSEWLDSLKVYNNCEIILYNDKLSLYELLPEKLKLKVRRVNSLKVFYSSILTTEYFRGHLMTKVPKPPNISTFKGYKIFASIFNAINREPFNTFSIRIDYQDSNNPYFVIHCLESLMENSTPINLSIPWMVIGYEENLPSEPFSINSTKNYIKYIWTKNHDDAEIEIPELIAEKHCWIGTCVLHCDENPGYDLGKSKIATSYHFCQKGNYMSICCNQNDLSTNSNNFASSKLKFKVNCAIIFNSDDPAESRPLIVEPEGHIWDNRENLKYQSKNKNNVFTMRRWLLPKDEKLIFASLLGLNSYKQRCYPFFLNISQDYFIIKSLEGLVNQPINQVNYVAMPRIEGNENITKKEISQPIYPISSHHNNYLLPPNFTENVIKFLKLNNGLIINSRDIYTSTRRAFNFEQRITSIEKYYIKISMPKDRKELFLLRNHIDIDSFYSLPQKLIQIMLKSNVFDDESSFDHVLFEVYYPKSELYFEKETIKPTKEIKIAVDNALNSIKPYQELIKVFNTFGFLISQKLMFGQKLYRTSYGASDFDDQQLKTKKNFFQNYLSNLNDLFVLWDNQYKFDQTYLMTTDGKLIEKNNIEQWLTDHSKQDFKLLRIINRSGFIPMYEIFEKSFSHKIKTILGIDNLPKILMTGIVQIIKNAKYYKINFPFSLESSNYHVFAKVIKSSNKQSFDKPIIKIQSENRTGFLAIIEKFDIIEHIDPTDLQIMWMLVGFPDQINFYSKHTRDLSILSMESKDIVLDENINKQILINVPKNLQKNSIMSLSFEYPLSCNDLTIQDDKIKLNMDYNLYDDDDDIEYTISESKTENYESESDKSEDEYFSDNSEYEIKHPLHSCVFVFDKESIEADIPTNKCKHIYLKALGLLIN</sequence>
<organism evidence="1 2">
    <name type="scientific">Gigaspora margarita</name>
    <dbReference type="NCBI Taxonomy" id="4874"/>
    <lineage>
        <taxon>Eukaryota</taxon>
        <taxon>Fungi</taxon>
        <taxon>Fungi incertae sedis</taxon>
        <taxon>Mucoromycota</taxon>
        <taxon>Glomeromycotina</taxon>
        <taxon>Glomeromycetes</taxon>
        <taxon>Diversisporales</taxon>
        <taxon>Gigasporaceae</taxon>
        <taxon>Gigaspora</taxon>
    </lineage>
</organism>
<protein>
    <submittedName>
        <fullName evidence="1">Hsp70 family protein</fullName>
    </submittedName>
</protein>
<name>A0A8H3XCS1_GIGMA</name>
<dbReference type="OrthoDB" id="2398721at2759"/>
<reference evidence="1 2" key="1">
    <citation type="journal article" date="2019" name="Environ. Microbiol.">
        <title>At the nexus of three kingdoms: the genome of the mycorrhizal fungus Gigaspora margarita provides insights into plant, endobacterial and fungal interactions.</title>
        <authorList>
            <person name="Venice F."/>
            <person name="Ghignone S."/>
            <person name="Salvioli di Fossalunga A."/>
            <person name="Amselem J."/>
            <person name="Novero M."/>
            <person name="Xianan X."/>
            <person name="Sedzielewska Toro K."/>
            <person name="Morin E."/>
            <person name="Lipzen A."/>
            <person name="Grigoriev I.V."/>
            <person name="Henrissat B."/>
            <person name="Martin F.M."/>
            <person name="Bonfante P."/>
        </authorList>
    </citation>
    <scope>NUCLEOTIDE SEQUENCE [LARGE SCALE GENOMIC DNA]</scope>
    <source>
        <strain evidence="1 2">BEG34</strain>
    </source>
</reference>
<evidence type="ECO:0000313" key="2">
    <source>
        <dbReference type="Proteomes" id="UP000439903"/>
    </source>
</evidence>
<gene>
    <name evidence="1" type="ORF">F8M41_003761</name>
</gene>
<accession>A0A8H3XCS1</accession>
<evidence type="ECO:0000313" key="1">
    <source>
        <dbReference type="EMBL" id="KAF0441715.1"/>
    </source>
</evidence>
<dbReference type="Proteomes" id="UP000439903">
    <property type="component" value="Unassembled WGS sequence"/>
</dbReference>